<name>V2UPH9_9GAMM</name>
<keyword evidence="2" id="KW-1185">Reference proteome</keyword>
<protein>
    <submittedName>
        <fullName evidence="1">Uncharacterized protein</fullName>
    </submittedName>
</protein>
<dbReference type="EMBL" id="AYER01000010">
    <property type="protein sequence ID" value="ESK37249.1"/>
    <property type="molecule type" value="Genomic_DNA"/>
</dbReference>
<sequence>MANALTLPQLLKQFKKYHSLPVARLIAESTNQMLAFIKAADTPNVTSKMIVSRTHLNSIFKLVSIFKHL</sequence>
<evidence type="ECO:0000313" key="2">
    <source>
        <dbReference type="Proteomes" id="UP000023785"/>
    </source>
</evidence>
<dbReference type="STRING" id="1392540.P256_02304"/>
<gene>
    <name evidence="1" type="ORF">P256_02304</name>
</gene>
<dbReference type="HOGENOM" id="CLU_2766503_0_0_6"/>
<dbReference type="Proteomes" id="UP000023785">
    <property type="component" value="Unassembled WGS sequence"/>
</dbReference>
<proteinExistence type="predicted"/>
<reference evidence="1 2" key="1">
    <citation type="submission" date="2013-10" db="EMBL/GenBank/DDBJ databases">
        <title>The Genome Sequence of Acinetobacter nectaris CIP 110549.</title>
        <authorList>
            <consortium name="The Broad Institute Genomics Platform"/>
            <consortium name="The Broad Institute Genome Sequencing Center for Infectious Disease"/>
            <person name="Cerqueira G."/>
            <person name="Feldgarden M."/>
            <person name="Courvalin P."/>
            <person name="Grillot-Courvalin C."/>
            <person name="Clermont D."/>
            <person name="Rocha E."/>
            <person name="Yoon E.-J."/>
            <person name="Nemec A."/>
            <person name="Young S.K."/>
            <person name="Zeng Q."/>
            <person name="Gargeya S."/>
            <person name="Fitzgerald M."/>
            <person name="Abouelleil A."/>
            <person name="Alvarado L."/>
            <person name="Berlin A.M."/>
            <person name="Chapman S.B."/>
            <person name="Gainer-Dewar J."/>
            <person name="Goldberg J."/>
            <person name="Gnerre S."/>
            <person name="Griggs A."/>
            <person name="Gujja S."/>
            <person name="Hansen M."/>
            <person name="Howarth C."/>
            <person name="Imamovic A."/>
            <person name="Ireland A."/>
            <person name="Larimer J."/>
            <person name="McCowan C."/>
            <person name="Murphy C."/>
            <person name="Pearson M."/>
            <person name="Poon T.W."/>
            <person name="Priest M."/>
            <person name="Roberts A."/>
            <person name="Saif S."/>
            <person name="Shea T."/>
            <person name="Sykes S."/>
            <person name="Wortman J."/>
            <person name="Nusbaum C."/>
            <person name="Birren B."/>
        </authorList>
    </citation>
    <scope>NUCLEOTIDE SEQUENCE [LARGE SCALE GENOMIC DNA]</scope>
    <source>
        <strain evidence="1 2">CIP 110549</strain>
    </source>
</reference>
<dbReference type="RefSeq" id="WP_023273914.1">
    <property type="nucleotide sequence ID" value="NZ_KI530736.1"/>
</dbReference>
<organism evidence="1 2">
    <name type="scientific">Acinetobacter nectaris CIP 110549</name>
    <dbReference type="NCBI Taxonomy" id="1392540"/>
    <lineage>
        <taxon>Bacteria</taxon>
        <taxon>Pseudomonadati</taxon>
        <taxon>Pseudomonadota</taxon>
        <taxon>Gammaproteobacteria</taxon>
        <taxon>Moraxellales</taxon>
        <taxon>Moraxellaceae</taxon>
        <taxon>Acinetobacter</taxon>
    </lineage>
</organism>
<dbReference type="AlphaFoldDB" id="V2UPH9"/>
<dbReference type="PATRIC" id="fig|1392540.3.peg.2225"/>
<evidence type="ECO:0000313" key="1">
    <source>
        <dbReference type="EMBL" id="ESK37249.1"/>
    </source>
</evidence>
<comment type="caution">
    <text evidence="1">The sequence shown here is derived from an EMBL/GenBank/DDBJ whole genome shotgun (WGS) entry which is preliminary data.</text>
</comment>
<accession>V2UPH9</accession>